<dbReference type="Gene3D" id="1.20.1250.20">
    <property type="entry name" value="MFS general substrate transporter like domains"/>
    <property type="match status" value="1"/>
</dbReference>
<comment type="similarity">
    <text evidence="2">Belongs to the major facilitator superfamily. Sugar transporter (TC 2.A.1.1) family.</text>
</comment>
<evidence type="ECO:0000256" key="1">
    <source>
        <dbReference type="ARBA" id="ARBA00004141"/>
    </source>
</evidence>
<evidence type="ECO:0000256" key="2">
    <source>
        <dbReference type="ARBA" id="ARBA00010992"/>
    </source>
</evidence>
<dbReference type="GO" id="GO:0005886">
    <property type="term" value="C:plasma membrane"/>
    <property type="evidence" value="ECO:0007669"/>
    <property type="project" value="TreeGrafter"/>
</dbReference>
<evidence type="ECO:0000313" key="10">
    <source>
        <dbReference type="Proteomes" id="UP000235786"/>
    </source>
</evidence>
<organism evidence="9 10">
    <name type="scientific">Hyaloscypha variabilis (strain UAMH 11265 / GT02V1 / F)</name>
    <name type="common">Meliniomyces variabilis</name>
    <dbReference type="NCBI Taxonomy" id="1149755"/>
    <lineage>
        <taxon>Eukaryota</taxon>
        <taxon>Fungi</taxon>
        <taxon>Dikarya</taxon>
        <taxon>Ascomycota</taxon>
        <taxon>Pezizomycotina</taxon>
        <taxon>Leotiomycetes</taxon>
        <taxon>Helotiales</taxon>
        <taxon>Hyaloscyphaceae</taxon>
        <taxon>Hyaloscypha</taxon>
        <taxon>Hyaloscypha variabilis</taxon>
    </lineage>
</organism>
<dbReference type="GO" id="GO:0046943">
    <property type="term" value="F:carboxylic acid transmembrane transporter activity"/>
    <property type="evidence" value="ECO:0007669"/>
    <property type="project" value="TreeGrafter"/>
</dbReference>
<dbReference type="PROSITE" id="PS50850">
    <property type="entry name" value="MFS"/>
    <property type="match status" value="1"/>
</dbReference>
<feature type="transmembrane region" description="Helical" evidence="7">
    <location>
        <begin position="391"/>
        <end position="414"/>
    </location>
</feature>
<dbReference type="PANTHER" id="PTHR23508:SF10">
    <property type="entry name" value="CARBOXYLIC ACID TRANSPORTER PROTEIN HOMOLOG"/>
    <property type="match status" value="1"/>
</dbReference>
<feature type="transmembrane region" description="Helical" evidence="7">
    <location>
        <begin position="292"/>
        <end position="317"/>
    </location>
</feature>
<name>A0A2J6QUL7_HYAVF</name>
<feature type="transmembrane region" description="Helical" evidence="7">
    <location>
        <begin position="257"/>
        <end position="286"/>
    </location>
</feature>
<dbReference type="STRING" id="1149755.A0A2J6QUL7"/>
<feature type="transmembrane region" description="Helical" evidence="7">
    <location>
        <begin position="353"/>
        <end position="370"/>
    </location>
</feature>
<keyword evidence="3" id="KW-0813">Transport</keyword>
<keyword evidence="10" id="KW-1185">Reference proteome</keyword>
<dbReference type="InterPro" id="IPR020846">
    <property type="entry name" value="MFS_dom"/>
</dbReference>
<evidence type="ECO:0000256" key="7">
    <source>
        <dbReference type="SAM" id="Phobius"/>
    </source>
</evidence>
<feature type="transmembrane region" description="Helical" evidence="7">
    <location>
        <begin position="429"/>
        <end position="447"/>
    </location>
</feature>
<dbReference type="OrthoDB" id="2261376at2759"/>
<dbReference type="PANTHER" id="PTHR23508">
    <property type="entry name" value="CARBOXYLIC ACID TRANSPORTER PROTEIN HOMOLOG"/>
    <property type="match status" value="1"/>
</dbReference>
<keyword evidence="4 7" id="KW-0812">Transmembrane</keyword>
<dbReference type="AlphaFoldDB" id="A0A2J6QUL7"/>
<evidence type="ECO:0000256" key="3">
    <source>
        <dbReference type="ARBA" id="ARBA00022448"/>
    </source>
</evidence>
<comment type="subcellular location">
    <subcellularLocation>
        <location evidence="1">Membrane</location>
        <topology evidence="1">Multi-pass membrane protein</topology>
    </subcellularLocation>
</comment>
<dbReference type="EMBL" id="KZ613970">
    <property type="protein sequence ID" value="PMD29959.1"/>
    <property type="molecule type" value="Genomic_DNA"/>
</dbReference>
<proteinExistence type="inferred from homology"/>
<keyword evidence="5 7" id="KW-1133">Transmembrane helix</keyword>
<feature type="transmembrane region" description="Helical" evidence="7">
    <location>
        <begin position="324"/>
        <end position="347"/>
    </location>
</feature>
<dbReference type="InterPro" id="IPR005828">
    <property type="entry name" value="MFS_sugar_transport-like"/>
</dbReference>
<feature type="transmembrane region" description="Helical" evidence="7">
    <location>
        <begin position="173"/>
        <end position="201"/>
    </location>
</feature>
<feature type="transmembrane region" description="Helical" evidence="7">
    <location>
        <begin position="207"/>
        <end position="226"/>
    </location>
</feature>
<evidence type="ECO:0000256" key="5">
    <source>
        <dbReference type="ARBA" id="ARBA00022989"/>
    </source>
</evidence>
<evidence type="ECO:0000256" key="4">
    <source>
        <dbReference type="ARBA" id="ARBA00022692"/>
    </source>
</evidence>
<dbReference type="SUPFAM" id="SSF103473">
    <property type="entry name" value="MFS general substrate transporter"/>
    <property type="match status" value="1"/>
</dbReference>
<sequence>MEKDNTYTPPAETGAYATDVPLEALPKTRWQRSWPVIACGAGLFSDGYLQSVIGSVNTILGAIYGKAFTNSPQRKNVASIAFVGTVVGQLVFGVLSDYWSRKMSLIISTVIMIVFSALSAGSYGAHGSLGGMLAALTAYRFLVGIGIGGEYPAGSVAASEGTAELKAGHRNRWFVFATNFMIDMGFAIGTLVPMIVVLITTEKHLRVAWRICLGIAVIPPIILLAFRSQLREPEEYNRQKMAKYPYGLIIRFYWKRLLIISTIWFIYDFLAYSFSIYSSSWLYFIIGTDYPLWVSFGWSTLINVFYIPGAFIGAFLSDWVGPKYCLIGGVLAQGIVGFIMTGIYSYLDTAKHVAGFVVVYGIFLALGEVGPGDNIGLIASKTSATAVRGQYYGIAAACGKIGAFVGTYIFPYLIDDAGSNVIKQGQYPFYLSSAMCIFSAIIAFVFLPTITQDTIEAEDARFRVFLEENGYDTSTMGSKEYRQANGLN</sequence>
<keyword evidence="6 7" id="KW-0472">Membrane</keyword>
<dbReference type="InterPro" id="IPR036259">
    <property type="entry name" value="MFS_trans_sf"/>
</dbReference>
<feature type="transmembrane region" description="Helical" evidence="7">
    <location>
        <begin position="105"/>
        <end position="125"/>
    </location>
</feature>
<protein>
    <submittedName>
        <fullName evidence="9">Putative MFS phospholipid transporter</fullName>
    </submittedName>
</protein>
<feature type="domain" description="Major facilitator superfamily (MFS) profile" evidence="8">
    <location>
        <begin position="35"/>
        <end position="451"/>
    </location>
</feature>
<gene>
    <name evidence="9" type="ORF">L207DRAFT_549634</name>
</gene>
<feature type="transmembrane region" description="Helical" evidence="7">
    <location>
        <begin position="77"/>
        <end position="99"/>
    </location>
</feature>
<dbReference type="Proteomes" id="UP000235786">
    <property type="component" value="Unassembled WGS sequence"/>
</dbReference>
<dbReference type="Pfam" id="PF00083">
    <property type="entry name" value="Sugar_tr"/>
    <property type="match status" value="2"/>
</dbReference>
<evidence type="ECO:0000259" key="8">
    <source>
        <dbReference type="PROSITE" id="PS50850"/>
    </source>
</evidence>
<evidence type="ECO:0000256" key="6">
    <source>
        <dbReference type="ARBA" id="ARBA00023136"/>
    </source>
</evidence>
<reference evidence="9 10" key="1">
    <citation type="submission" date="2016-04" db="EMBL/GenBank/DDBJ databases">
        <title>A degradative enzymes factory behind the ericoid mycorrhizal symbiosis.</title>
        <authorList>
            <consortium name="DOE Joint Genome Institute"/>
            <person name="Martino E."/>
            <person name="Morin E."/>
            <person name="Grelet G."/>
            <person name="Kuo A."/>
            <person name="Kohler A."/>
            <person name="Daghino S."/>
            <person name="Barry K."/>
            <person name="Choi C."/>
            <person name="Cichocki N."/>
            <person name="Clum A."/>
            <person name="Copeland A."/>
            <person name="Hainaut M."/>
            <person name="Haridas S."/>
            <person name="Labutti K."/>
            <person name="Lindquist E."/>
            <person name="Lipzen A."/>
            <person name="Khouja H.-R."/>
            <person name="Murat C."/>
            <person name="Ohm R."/>
            <person name="Olson A."/>
            <person name="Spatafora J."/>
            <person name="Veneault-Fourrey C."/>
            <person name="Henrissat B."/>
            <person name="Grigoriev I."/>
            <person name="Martin F."/>
            <person name="Perotto S."/>
        </authorList>
    </citation>
    <scope>NUCLEOTIDE SEQUENCE [LARGE SCALE GENOMIC DNA]</scope>
    <source>
        <strain evidence="9 10">F</strain>
    </source>
</reference>
<accession>A0A2J6QUL7</accession>
<evidence type="ECO:0000313" key="9">
    <source>
        <dbReference type="EMBL" id="PMD29959.1"/>
    </source>
</evidence>
<dbReference type="FunFam" id="1.20.1250.20:FF:000140">
    <property type="entry name" value="Putative MFS phospholipid transporter"/>
    <property type="match status" value="1"/>
</dbReference>